<evidence type="ECO:0000256" key="2">
    <source>
        <dbReference type="SAM" id="Phobius"/>
    </source>
</evidence>
<protein>
    <submittedName>
        <fullName evidence="3">Uncharacterized protein</fullName>
    </submittedName>
</protein>
<dbReference type="EMBL" id="FOLH01000001">
    <property type="protein sequence ID" value="SFB80047.1"/>
    <property type="molecule type" value="Genomic_DNA"/>
</dbReference>
<keyword evidence="2" id="KW-0472">Membrane</keyword>
<evidence type="ECO:0000313" key="4">
    <source>
        <dbReference type="Proteomes" id="UP000199058"/>
    </source>
</evidence>
<sequence>MTTEEGKLETVQKSKSYWPWVIVACHAVFAISVILVLSFCDPEDRAMAQELNELNAKVKALVEQVSSQKKLDRLATENRSLHEKLSELQSQLNALLQEQQ</sequence>
<name>A0A1I1DZ15_9GAMM</name>
<accession>A0A1I1DZ15</accession>
<keyword evidence="2" id="KW-1133">Transmembrane helix</keyword>
<dbReference type="AlphaFoldDB" id="A0A1I1DZ15"/>
<dbReference type="RefSeq" id="WP_091957881.1">
    <property type="nucleotide sequence ID" value="NZ_FOLH01000001.1"/>
</dbReference>
<feature type="transmembrane region" description="Helical" evidence="2">
    <location>
        <begin position="17"/>
        <end position="40"/>
    </location>
</feature>
<reference evidence="3 4" key="1">
    <citation type="submission" date="2016-10" db="EMBL/GenBank/DDBJ databases">
        <authorList>
            <person name="de Groot N.N."/>
        </authorList>
    </citation>
    <scope>NUCLEOTIDE SEQUENCE [LARGE SCALE GENOMIC DNA]</scope>
    <source>
        <strain evidence="3 4">DSM 18438</strain>
    </source>
</reference>
<organism evidence="3 4">
    <name type="scientific">Marinospirillum celere</name>
    <dbReference type="NCBI Taxonomy" id="1122252"/>
    <lineage>
        <taxon>Bacteria</taxon>
        <taxon>Pseudomonadati</taxon>
        <taxon>Pseudomonadota</taxon>
        <taxon>Gammaproteobacteria</taxon>
        <taxon>Oceanospirillales</taxon>
        <taxon>Oceanospirillaceae</taxon>
        <taxon>Marinospirillum</taxon>
    </lineage>
</organism>
<dbReference type="Proteomes" id="UP000199058">
    <property type="component" value="Unassembled WGS sequence"/>
</dbReference>
<evidence type="ECO:0000313" key="3">
    <source>
        <dbReference type="EMBL" id="SFB80047.1"/>
    </source>
</evidence>
<keyword evidence="4" id="KW-1185">Reference proteome</keyword>
<proteinExistence type="predicted"/>
<gene>
    <name evidence="3" type="ORF">SAMN05660443_0208</name>
</gene>
<feature type="coiled-coil region" evidence="1">
    <location>
        <begin position="44"/>
        <end position="98"/>
    </location>
</feature>
<keyword evidence="1" id="KW-0175">Coiled coil</keyword>
<keyword evidence="2" id="KW-0812">Transmembrane</keyword>
<evidence type="ECO:0000256" key="1">
    <source>
        <dbReference type="SAM" id="Coils"/>
    </source>
</evidence>